<organism evidence="10 11">
    <name type="scientific">Phaseolus coccineus</name>
    <name type="common">Scarlet runner bean</name>
    <name type="synonym">Phaseolus multiflorus</name>
    <dbReference type="NCBI Taxonomy" id="3886"/>
    <lineage>
        <taxon>Eukaryota</taxon>
        <taxon>Viridiplantae</taxon>
        <taxon>Streptophyta</taxon>
        <taxon>Embryophyta</taxon>
        <taxon>Tracheophyta</taxon>
        <taxon>Spermatophyta</taxon>
        <taxon>Magnoliopsida</taxon>
        <taxon>eudicotyledons</taxon>
        <taxon>Gunneridae</taxon>
        <taxon>Pentapetalae</taxon>
        <taxon>rosids</taxon>
        <taxon>fabids</taxon>
        <taxon>Fabales</taxon>
        <taxon>Fabaceae</taxon>
        <taxon>Papilionoideae</taxon>
        <taxon>50 kb inversion clade</taxon>
        <taxon>NPAAA clade</taxon>
        <taxon>indigoferoid/millettioid clade</taxon>
        <taxon>Phaseoleae</taxon>
        <taxon>Phaseolus</taxon>
    </lineage>
</organism>
<dbReference type="SUPFAM" id="SSF47954">
    <property type="entry name" value="Cyclin-like"/>
    <property type="match status" value="2"/>
</dbReference>
<dbReference type="InterPro" id="IPR036915">
    <property type="entry name" value="Cyclin-like_sf"/>
</dbReference>
<evidence type="ECO:0000256" key="3">
    <source>
        <dbReference type="ARBA" id="ARBA00022618"/>
    </source>
</evidence>
<feature type="domain" description="Cyclin C-terminal" evidence="9">
    <location>
        <begin position="212"/>
        <end position="363"/>
    </location>
</feature>
<dbReference type="PANTHER" id="PTHR10177">
    <property type="entry name" value="CYCLINS"/>
    <property type="match status" value="1"/>
</dbReference>
<feature type="domain" description="Cyclin-like" evidence="8">
    <location>
        <begin position="119"/>
        <end position="203"/>
    </location>
</feature>
<dbReference type="AlphaFoldDB" id="A0AAN9MDB0"/>
<gene>
    <name evidence="10" type="ORF">VNO80_17878</name>
</gene>
<sequence length="373" mass="43132">METRAAAKRKKESVVVVEKQHPKKHRVVLGELSNLPNLIVPKTQDLSKQKRQCLENSNFKKLSSLNNTLSSLQIDQQYVSDINEYLRAMEIQTKRRPMVNYMDKVQLVVTTNMREILVDWLVDVAEEYKLLSETLHLSVSYIDRFLSVSPVTKSRLQLLGVSSMLIASKYEETNPPRVEKFCSITDNTYEKKEVVKMEAEILQSLNFEMGNPTAITFLKYELYTEMGISNFFGMKLIGLNGYDYCFRRFLGVASVNQKTPNLKVEFLSFYLAELSLLDYDCIRFLPSIVAASALFLASFIISPEVHPWTSSLREWSGYKPVELKVCVLTLHDLYFSRKASSFRSVRDKYKQHKFKYVANLPSPPHVPSYYFED</sequence>
<protein>
    <recommendedName>
        <fullName evidence="6">B-like cyclin</fullName>
    </recommendedName>
</protein>
<proteinExistence type="inferred from homology"/>
<keyword evidence="3" id="KW-0132">Cell division</keyword>
<dbReference type="FunFam" id="1.10.472.10:FF:000013">
    <property type="entry name" value="Cyclin A1"/>
    <property type="match status" value="1"/>
</dbReference>
<evidence type="ECO:0000256" key="6">
    <source>
        <dbReference type="ARBA" id="ARBA00032263"/>
    </source>
</evidence>
<accession>A0AAN9MDB0</accession>
<dbReference type="EMBL" id="JAYMYR010000007">
    <property type="protein sequence ID" value="KAK7352456.1"/>
    <property type="molecule type" value="Genomic_DNA"/>
</dbReference>
<dbReference type="FunFam" id="1.10.472.10:FF:000001">
    <property type="entry name" value="G2/mitotic-specific cyclin"/>
    <property type="match status" value="1"/>
</dbReference>
<name>A0AAN9MDB0_PHACN</name>
<dbReference type="InterPro" id="IPR046965">
    <property type="entry name" value="Cyclin_A/B-like"/>
</dbReference>
<evidence type="ECO:0000256" key="4">
    <source>
        <dbReference type="ARBA" id="ARBA00023127"/>
    </source>
</evidence>
<evidence type="ECO:0000256" key="7">
    <source>
        <dbReference type="RuleBase" id="RU000383"/>
    </source>
</evidence>
<evidence type="ECO:0000256" key="1">
    <source>
        <dbReference type="ARBA" id="ARBA00006955"/>
    </source>
</evidence>
<evidence type="ECO:0000256" key="2">
    <source>
        <dbReference type="ARBA" id="ARBA00011177"/>
    </source>
</evidence>
<keyword evidence="4 7" id="KW-0195">Cyclin</keyword>
<evidence type="ECO:0000313" key="11">
    <source>
        <dbReference type="Proteomes" id="UP001374584"/>
    </source>
</evidence>
<dbReference type="PIRSF" id="PIRSF001771">
    <property type="entry name" value="Cyclin_A_B_D_E"/>
    <property type="match status" value="1"/>
</dbReference>
<dbReference type="SMART" id="SM00385">
    <property type="entry name" value="CYCLIN"/>
    <property type="match status" value="2"/>
</dbReference>
<dbReference type="SMART" id="SM01332">
    <property type="entry name" value="Cyclin_C"/>
    <property type="match status" value="1"/>
</dbReference>
<dbReference type="Pfam" id="PF00134">
    <property type="entry name" value="Cyclin_N"/>
    <property type="match status" value="1"/>
</dbReference>
<dbReference type="PROSITE" id="PS00292">
    <property type="entry name" value="CYCLINS"/>
    <property type="match status" value="1"/>
</dbReference>
<dbReference type="Proteomes" id="UP001374584">
    <property type="component" value="Unassembled WGS sequence"/>
</dbReference>
<dbReference type="GO" id="GO:0016538">
    <property type="term" value="F:cyclin-dependent protein serine/threonine kinase regulator activity"/>
    <property type="evidence" value="ECO:0007669"/>
    <property type="project" value="InterPro"/>
</dbReference>
<dbReference type="Gene3D" id="1.10.472.10">
    <property type="entry name" value="Cyclin-like"/>
    <property type="match status" value="2"/>
</dbReference>
<evidence type="ECO:0000259" key="9">
    <source>
        <dbReference type="SMART" id="SM01332"/>
    </source>
</evidence>
<feature type="domain" description="Cyclin-like" evidence="8">
    <location>
        <begin position="248"/>
        <end position="332"/>
    </location>
</feature>
<comment type="similarity">
    <text evidence="1">Belongs to the cyclin family. Cyclin AB subfamily.</text>
</comment>
<dbReference type="GO" id="GO:0044772">
    <property type="term" value="P:mitotic cell cycle phase transition"/>
    <property type="evidence" value="ECO:0007669"/>
    <property type="project" value="InterPro"/>
</dbReference>
<dbReference type="Pfam" id="PF02984">
    <property type="entry name" value="Cyclin_C"/>
    <property type="match status" value="1"/>
</dbReference>
<keyword evidence="5" id="KW-0131">Cell cycle</keyword>
<dbReference type="GO" id="GO:0051301">
    <property type="term" value="P:cell division"/>
    <property type="evidence" value="ECO:0007669"/>
    <property type="project" value="UniProtKB-KW"/>
</dbReference>
<dbReference type="InterPro" id="IPR006671">
    <property type="entry name" value="Cyclin_N"/>
</dbReference>
<evidence type="ECO:0000259" key="8">
    <source>
        <dbReference type="SMART" id="SM00385"/>
    </source>
</evidence>
<dbReference type="InterPro" id="IPR013763">
    <property type="entry name" value="Cyclin-like_dom"/>
</dbReference>
<evidence type="ECO:0000313" key="10">
    <source>
        <dbReference type="EMBL" id="KAK7352456.1"/>
    </source>
</evidence>
<dbReference type="InterPro" id="IPR039361">
    <property type="entry name" value="Cyclin"/>
</dbReference>
<comment type="caution">
    <text evidence="10">The sequence shown here is derived from an EMBL/GenBank/DDBJ whole genome shotgun (WGS) entry which is preliminary data.</text>
</comment>
<keyword evidence="11" id="KW-1185">Reference proteome</keyword>
<dbReference type="InterPro" id="IPR004367">
    <property type="entry name" value="Cyclin_C-dom"/>
</dbReference>
<dbReference type="InterPro" id="IPR048258">
    <property type="entry name" value="Cyclins_cyclin-box"/>
</dbReference>
<reference evidence="10 11" key="1">
    <citation type="submission" date="2024-01" db="EMBL/GenBank/DDBJ databases">
        <title>The genomes of 5 underutilized Papilionoideae crops provide insights into root nodulation and disease resistanc.</title>
        <authorList>
            <person name="Jiang F."/>
        </authorList>
    </citation>
    <scope>NUCLEOTIDE SEQUENCE [LARGE SCALE GENOMIC DNA]</scope>
    <source>
        <strain evidence="10">JINMINGXINNONG_FW02</strain>
        <tissue evidence="10">Leaves</tissue>
    </source>
</reference>
<comment type="subunit">
    <text evidence="2">Interacts with the CDC2 protein kinase to form a serine/threonine kinase holoenzyme complex also known as maturation promoting factor (MPF). The cyclin subunit imparts substrate specificity to the complex.</text>
</comment>
<evidence type="ECO:0000256" key="5">
    <source>
        <dbReference type="ARBA" id="ARBA00023306"/>
    </source>
</evidence>